<sequence>MSTATLSPDSGTGRKAGPPGSPVAYPSADGRTSLRSHLRHVGALTRRNLMRIKADPESMFDAILMPIVFTLLFVYVFGGAISGSQQDYKQMLIPGLLGTTGMNLAMAVGTGLNSDFQTGVMDRFRTLPIARSAVLIGKMIAEACRGLLSFAILIGFALLLGFQLKTGVLGMLEAVGLSLLFGMSLVWVSMLLGLVMRSAQAVQGISMLVMMPLQFGSSIFAPTSTMPGWLQTFTRYNPLSSLADACRNLINGGPVAHSVTLVLIWSVGLTAVTAPLAVARFRKRT</sequence>
<evidence type="ECO:0000313" key="10">
    <source>
        <dbReference type="Proteomes" id="UP001500037"/>
    </source>
</evidence>
<evidence type="ECO:0000256" key="2">
    <source>
        <dbReference type="ARBA" id="ARBA00022692"/>
    </source>
</evidence>
<feature type="transmembrane region" description="Helical" evidence="6">
    <location>
        <begin position="93"/>
        <end position="112"/>
    </location>
</feature>
<feature type="transmembrane region" description="Helical" evidence="6">
    <location>
        <begin position="133"/>
        <end position="162"/>
    </location>
</feature>
<evidence type="ECO:0000256" key="6">
    <source>
        <dbReference type="RuleBase" id="RU361157"/>
    </source>
</evidence>
<comment type="caution">
    <text evidence="9">The sequence shown here is derived from an EMBL/GenBank/DDBJ whole genome shotgun (WGS) entry which is preliminary data.</text>
</comment>
<evidence type="ECO:0000259" key="8">
    <source>
        <dbReference type="PROSITE" id="PS51012"/>
    </source>
</evidence>
<gene>
    <name evidence="9" type="ORF">GCM10009665_65200</name>
</gene>
<reference evidence="10" key="1">
    <citation type="journal article" date="2019" name="Int. J. Syst. Evol. Microbiol.">
        <title>The Global Catalogue of Microorganisms (GCM) 10K type strain sequencing project: providing services to taxonomists for standard genome sequencing and annotation.</title>
        <authorList>
            <consortium name="The Broad Institute Genomics Platform"/>
            <consortium name="The Broad Institute Genome Sequencing Center for Infectious Disease"/>
            <person name="Wu L."/>
            <person name="Ma J."/>
        </authorList>
    </citation>
    <scope>NUCLEOTIDE SEQUENCE [LARGE SCALE GENOMIC DNA]</scope>
    <source>
        <strain evidence="10">JCM 13004</strain>
    </source>
</reference>
<keyword evidence="5" id="KW-0046">Antibiotic resistance</keyword>
<feature type="transmembrane region" description="Helical" evidence="6">
    <location>
        <begin position="174"/>
        <end position="196"/>
    </location>
</feature>
<feature type="transmembrane region" description="Helical" evidence="6">
    <location>
        <begin position="259"/>
        <end position="279"/>
    </location>
</feature>
<protein>
    <recommendedName>
        <fullName evidence="6">Transport permease protein</fullName>
    </recommendedName>
</protein>
<dbReference type="PROSITE" id="PS51012">
    <property type="entry name" value="ABC_TM2"/>
    <property type="match status" value="1"/>
</dbReference>
<dbReference type="EMBL" id="BAAALF010000182">
    <property type="protein sequence ID" value="GAA1267276.1"/>
    <property type="molecule type" value="Genomic_DNA"/>
</dbReference>
<dbReference type="PANTHER" id="PTHR43229:SF2">
    <property type="entry name" value="NODULATION PROTEIN J"/>
    <property type="match status" value="1"/>
</dbReference>
<feature type="domain" description="ABC transmembrane type-2" evidence="8">
    <location>
        <begin position="57"/>
        <end position="284"/>
    </location>
</feature>
<proteinExistence type="inferred from homology"/>
<dbReference type="InterPro" id="IPR000412">
    <property type="entry name" value="ABC_2_transport"/>
</dbReference>
<dbReference type="PANTHER" id="PTHR43229">
    <property type="entry name" value="NODULATION PROTEIN J"/>
    <property type="match status" value="1"/>
</dbReference>
<evidence type="ECO:0000256" key="7">
    <source>
        <dbReference type="SAM" id="MobiDB-lite"/>
    </source>
</evidence>
<feature type="transmembrane region" description="Helical" evidence="6">
    <location>
        <begin position="208"/>
        <end position="230"/>
    </location>
</feature>
<name>A0ABP4HI01_9ACTN</name>
<dbReference type="InterPro" id="IPR047817">
    <property type="entry name" value="ABC2_TM_bact-type"/>
</dbReference>
<keyword evidence="10" id="KW-1185">Reference proteome</keyword>
<evidence type="ECO:0000256" key="1">
    <source>
        <dbReference type="ARBA" id="ARBA00004141"/>
    </source>
</evidence>
<accession>A0ABP4HI01</accession>
<comment type="subcellular location">
    <subcellularLocation>
        <location evidence="6">Cell membrane</location>
        <topology evidence="6">Multi-pass membrane protein</topology>
    </subcellularLocation>
    <subcellularLocation>
        <location evidence="1">Membrane</location>
        <topology evidence="1">Multi-pass membrane protein</topology>
    </subcellularLocation>
</comment>
<evidence type="ECO:0000313" key="9">
    <source>
        <dbReference type="EMBL" id="GAA1267276.1"/>
    </source>
</evidence>
<comment type="similarity">
    <text evidence="6">Belongs to the ABC-2 integral membrane protein family.</text>
</comment>
<keyword evidence="2 6" id="KW-0812">Transmembrane</keyword>
<dbReference type="PIRSF" id="PIRSF006648">
    <property type="entry name" value="DrrB"/>
    <property type="match status" value="1"/>
</dbReference>
<keyword evidence="4 6" id="KW-0472">Membrane</keyword>
<feature type="transmembrane region" description="Helical" evidence="6">
    <location>
        <begin position="59"/>
        <end position="81"/>
    </location>
</feature>
<keyword evidence="3 6" id="KW-1133">Transmembrane helix</keyword>
<evidence type="ECO:0000256" key="5">
    <source>
        <dbReference type="ARBA" id="ARBA00023251"/>
    </source>
</evidence>
<keyword evidence="6" id="KW-0813">Transport</keyword>
<feature type="compositionally biased region" description="Polar residues" evidence="7">
    <location>
        <begin position="1"/>
        <end position="10"/>
    </location>
</feature>
<dbReference type="RefSeq" id="WP_344445733.1">
    <property type="nucleotide sequence ID" value="NZ_BAAALF010000182.1"/>
</dbReference>
<feature type="region of interest" description="Disordered" evidence="7">
    <location>
        <begin position="1"/>
        <end position="30"/>
    </location>
</feature>
<dbReference type="Pfam" id="PF01061">
    <property type="entry name" value="ABC2_membrane"/>
    <property type="match status" value="1"/>
</dbReference>
<dbReference type="Proteomes" id="UP001500037">
    <property type="component" value="Unassembled WGS sequence"/>
</dbReference>
<evidence type="ECO:0000256" key="4">
    <source>
        <dbReference type="ARBA" id="ARBA00023136"/>
    </source>
</evidence>
<organism evidence="9 10">
    <name type="scientific">Kitasatospora nipponensis</name>
    <dbReference type="NCBI Taxonomy" id="258049"/>
    <lineage>
        <taxon>Bacteria</taxon>
        <taxon>Bacillati</taxon>
        <taxon>Actinomycetota</taxon>
        <taxon>Actinomycetes</taxon>
        <taxon>Kitasatosporales</taxon>
        <taxon>Streptomycetaceae</taxon>
        <taxon>Kitasatospora</taxon>
    </lineage>
</organism>
<dbReference type="InterPro" id="IPR013525">
    <property type="entry name" value="ABC2_TM"/>
</dbReference>
<dbReference type="InterPro" id="IPR051784">
    <property type="entry name" value="Nod_factor_ABC_transporter"/>
</dbReference>
<keyword evidence="6" id="KW-1003">Cell membrane</keyword>
<evidence type="ECO:0000256" key="3">
    <source>
        <dbReference type="ARBA" id="ARBA00022989"/>
    </source>
</evidence>